<comment type="caution">
    <text evidence="2">The sequence shown here is derived from an EMBL/GenBank/DDBJ whole genome shotgun (WGS) entry which is preliminary data.</text>
</comment>
<gene>
    <name evidence="2" type="ORF">FXF59_20115</name>
</gene>
<evidence type="ECO:0000313" key="2">
    <source>
        <dbReference type="EMBL" id="TYB56713.1"/>
    </source>
</evidence>
<sequence length="147" mass="15982">MYDRGVRYAQGGGFTPQEQRRREEVRLRAAEMFEQGVTNAAVAKTLRVTQRSVERWRRAWREGGTAALASAGPHVISPPPARPLGSGFAQGRNRLTGGGRAVLQHLGRQCLADREGTADGGSRCGRGDVCRRRPVPRGQGTRSTSNT</sequence>
<keyword evidence="3" id="KW-1185">Reference proteome</keyword>
<protein>
    <submittedName>
        <fullName evidence="2">Helix-turn-helix domain-containing protein</fullName>
    </submittedName>
</protein>
<evidence type="ECO:0000256" key="1">
    <source>
        <dbReference type="SAM" id="MobiDB-lite"/>
    </source>
</evidence>
<dbReference type="Pfam" id="PF13384">
    <property type="entry name" value="HTH_23"/>
    <property type="match status" value="1"/>
</dbReference>
<feature type="region of interest" description="Disordered" evidence="1">
    <location>
        <begin position="1"/>
        <end position="21"/>
    </location>
</feature>
<proteinExistence type="predicted"/>
<dbReference type="EMBL" id="VSEX01000030">
    <property type="protein sequence ID" value="TYB56713.1"/>
    <property type="molecule type" value="Genomic_DNA"/>
</dbReference>
<feature type="region of interest" description="Disordered" evidence="1">
    <location>
        <begin position="114"/>
        <end position="147"/>
    </location>
</feature>
<accession>A0ABY3LVF5</accession>
<dbReference type="Proteomes" id="UP000322810">
    <property type="component" value="Unassembled WGS sequence"/>
</dbReference>
<dbReference type="SUPFAM" id="SSF46689">
    <property type="entry name" value="Homeodomain-like"/>
    <property type="match status" value="1"/>
</dbReference>
<dbReference type="InterPro" id="IPR009057">
    <property type="entry name" value="Homeodomain-like_sf"/>
</dbReference>
<reference evidence="2 3" key="1">
    <citation type="submission" date="2019-08" db="EMBL/GenBank/DDBJ databases">
        <title>Microbispora tritici sp. nov., a novel actinomycete isolated from a root of wheat (Triticum aestivum L.).</title>
        <authorList>
            <person name="Klykleung N."/>
            <person name="Tanasupawat S."/>
        </authorList>
    </citation>
    <scope>NUCLEOTIDE SEQUENCE [LARGE SCALE GENOMIC DNA]</scope>
    <source>
        <strain evidence="2 3">MT50</strain>
    </source>
</reference>
<evidence type="ECO:0000313" key="3">
    <source>
        <dbReference type="Proteomes" id="UP000322810"/>
    </source>
</evidence>
<name>A0ABY3LVF5_9ACTN</name>
<organism evidence="2 3">
    <name type="scientific">Microbispora tritici</name>
    <dbReference type="NCBI Taxonomy" id="2604471"/>
    <lineage>
        <taxon>Bacteria</taxon>
        <taxon>Bacillati</taxon>
        <taxon>Actinomycetota</taxon>
        <taxon>Actinomycetes</taxon>
        <taxon>Streptosporangiales</taxon>
        <taxon>Streptosporangiaceae</taxon>
        <taxon>Microbispora</taxon>
    </lineage>
</organism>